<dbReference type="GO" id="GO:0043295">
    <property type="term" value="F:glutathione binding"/>
    <property type="evidence" value="ECO:0007669"/>
    <property type="project" value="TreeGrafter"/>
</dbReference>
<dbReference type="InterPro" id="IPR016185">
    <property type="entry name" value="PreATP-grasp_dom_sf"/>
</dbReference>
<dbReference type="GeneTree" id="ENSGT00390000013764"/>
<dbReference type="InterPro" id="IPR037013">
    <property type="entry name" value="GSH-S_sub-bd_sf"/>
</dbReference>
<dbReference type="InterPro" id="IPR005615">
    <property type="entry name" value="Glutathione_synthase"/>
</dbReference>
<reference evidence="5" key="2">
    <citation type="submission" date="2025-08" db="UniProtKB">
        <authorList>
            <consortium name="Ensembl"/>
        </authorList>
    </citation>
    <scope>IDENTIFICATION</scope>
</reference>
<evidence type="ECO:0000259" key="4">
    <source>
        <dbReference type="Pfam" id="PF03199"/>
    </source>
</evidence>
<dbReference type="Gene3D" id="3.40.50.1760">
    <property type="entry name" value="Glutathione synthase, substrate-binding domain superfamily, eukaryotic"/>
    <property type="match status" value="1"/>
</dbReference>
<evidence type="ECO:0000256" key="3">
    <source>
        <dbReference type="ARBA" id="ARBA00048871"/>
    </source>
</evidence>
<dbReference type="AlphaFoldDB" id="A0A8L0DKW7"/>
<sequence>MHSSHFSPHQDTFHQPLTVQTHYNRLVDKISQAGEPSSQVIQRAVMTKQKRLNGSLKQIEINTIAPGGCGVSAYYYFIISIFGHRYIENELWNSVHILTAKCFFCRQIPMGFLDENEALCVQMVVAIVYFRYGYIPQNYTERSWEARLMMERSLAVKCPDISTHLAGTKKVQQELGRPGVLERFFPGEPDVVDQIRATFAGLYTLDMKVTRLSMALAKPDQFVLKPQRGGGRAAYVWMDKIRPVHNYILERGTLLKLSTCICELCTFGAYVRYTHRQTCIFFHIVLRTKSDELSDGGVAAGVTVQDNPLFV</sequence>
<proteinExistence type="predicted"/>
<dbReference type="PANTHER" id="PTHR11130">
    <property type="entry name" value="GLUTATHIONE SYNTHETASE"/>
    <property type="match status" value="1"/>
</dbReference>
<feature type="domain" description="Glutathione synthase substrate-binding" evidence="4">
    <location>
        <begin position="81"/>
        <end position="166"/>
    </location>
</feature>
<reference evidence="5" key="3">
    <citation type="submission" date="2025-09" db="UniProtKB">
        <authorList>
            <consortium name="Ensembl"/>
        </authorList>
    </citation>
    <scope>IDENTIFICATION</scope>
</reference>
<dbReference type="GO" id="GO:0005829">
    <property type="term" value="C:cytosol"/>
    <property type="evidence" value="ECO:0007669"/>
    <property type="project" value="TreeGrafter"/>
</dbReference>
<dbReference type="Proteomes" id="UP000694395">
    <property type="component" value="Chromosome 9"/>
</dbReference>
<dbReference type="Pfam" id="PF03199">
    <property type="entry name" value="GSH_synthase"/>
    <property type="match status" value="1"/>
</dbReference>
<dbReference type="InterPro" id="IPR004887">
    <property type="entry name" value="GSH_synth_subst-bd"/>
</dbReference>
<dbReference type="SUPFAM" id="SSF52440">
    <property type="entry name" value="PreATP-grasp domain"/>
    <property type="match status" value="1"/>
</dbReference>
<accession>A0A8L0DKW7</accession>
<dbReference type="GO" id="GO:0004363">
    <property type="term" value="F:glutathione synthase activity"/>
    <property type="evidence" value="ECO:0007669"/>
    <property type="project" value="UniProtKB-EC"/>
</dbReference>
<dbReference type="GO" id="GO:0005524">
    <property type="term" value="F:ATP binding"/>
    <property type="evidence" value="ECO:0007669"/>
    <property type="project" value="InterPro"/>
</dbReference>
<evidence type="ECO:0000256" key="2">
    <source>
        <dbReference type="ARBA" id="ARBA00030403"/>
    </source>
</evidence>
<evidence type="ECO:0000313" key="6">
    <source>
        <dbReference type="Proteomes" id="UP000694395"/>
    </source>
</evidence>
<dbReference type="Gene3D" id="3.30.470.20">
    <property type="entry name" value="ATP-grasp fold, B domain"/>
    <property type="match status" value="1"/>
</dbReference>
<evidence type="ECO:0000256" key="1">
    <source>
        <dbReference type="ARBA" id="ARBA00020821"/>
    </source>
</evidence>
<protein>
    <recommendedName>
        <fullName evidence="1">Glutathione synthetase</fullName>
    </recommendedName>
    <alternativeName>
        <fullName evidence="2">Glutathione synthase</fullName>
    </alternativeName>
</protein>
<reference evidence="5" key="1">
    <citation type="submission" date="2020-07" db="EMBL/GenBank/DDBJ databases">
        <title>A long reads based de novo assembly of the rainbow trout Arlee double haploid line genome.</title>
        <authorList>
            <person name="Gao G."/>
            <person name="Palti Y."/>
        </authorList>
    </citation>
    <scope>NUCLEOTIDE SEQUENCE [LARGE SCALE GENOMIC DNA]</scope>
</reference>
<comment type="catalytic activity">
    <reaction evidence="3">
        <text>gamma-L-glutamyl-L-cysteine + glycine + ATP = glutathione + ADP + phosphate + H(+)</text>
        <dbReference type="Rhea" id="RHEA:13557"/>
        <dbReference type="ChEBI" id="CHEBI:15378"/>
        <dbReference type="ChEBI" id="CHEBI:30616"/>
        <dbReference type="ChEBI" id="CHEBI:43474"/>
        <dbReference type="ChEBI" id="CHEBI:57305"/>
        <dbReference type="ChEBI" id="CHEBI:57925"/>
        <dbReference type="ChEBI" id="CHEBI:58173"/>
        <dbReference type="ChEBI" id="CHEBI:456216"/>
        <dbReference type="EC" id="6.3.2.3"/>
    </reaction>
    <physiologicalReaction direction="left-to-right" evidence="3">
        <dbReference type="Rhea" id="RHEA:13558"/>
    </physiologicalReaction>
</comment>
<keyword evidence="6" id="KW-1185">Reference proteome</keyword>
<evidence type="ECO:0000313" key="5">
    <source>
        <dbReference type="Ensembl" id="ENSOMYP00000124481.1"/>
    </source>
</evidence>
<organism evidence="5 6">
    <name type="scientific">Oncorhynchus mykiss</name>
    <name type="common">Rainbow trout</name>
    <name type="synonym">Salmo gairdneri</name>
    <dbReference type="NCBI Taxonomy" id="8022"/>
    <lineage>
        <taxon>Eukaryota</taxon>
        <taxon>Metazoa</taxon>
        <taxon>Chordata</taxon>
        <taxon>Craniata</taxon>
        <taxon>Vertebrata</taxon>
        <taxon>Euteleostomi</taxon>
        <taxon>Actinopterygii</taxon>
        <taxon>Neopterygii</taxon>
        <taxon>Teleostei</taxon>
        <taxon>Protacanthopterygii</taxon>
        <taxon>Salmoniformes</taxon>
        <taxon>Salmonidae</taxon>
        <taxon>Salmoninae</taxon>
        <taxon>Oncorhynchus</taxon>
    </lineage>
</organism>
<name>A0A8L0DKW7_ONCMY</name>
<dbReference type="Pfam" id="PF03917">
    <property type="entry name" value="GSH_synth_ATP"/>
    <property type="match status" value="1"/>
</dbReference>
<dbReference type="SUPFAM" id="SSF56059">
    <property type="entry name" value="Glutathione synthetase ATP-binding domain-like"/>
    <property type="match status" value="1"/>
</dbReference>
<dbReference type="Ensembl" id="ENSOMYT00000163581.1">
    <property type="protein sequence ID" value="ENSOMYP00000124481.1"/>
    <property type="gene ID" value="ENSOMYG00000007183.2"/>
</dbReference>
<dbReference type="PANTHER" id="PTHR11130:SF0">
    <property type="entry name" value="GLUTATHIONE SYNTHETASE"/>
    <property type="match status" value="1"/>
</dbReference>